<comment type="caution">
    <text evidence="2">The sequence shown here is derived from an EMBL/GenBank/DDBJ whole genome shotgun (WGS) entry which is preliminary data.</text>
</comment>
<dbReference type="SUPFAM" id="SSF102114">
    <property type="entry name" value="Radical SAM enzymes"/>
    <property type="match status" value="1"/>
</dbReference>
<dbReference type="InterPro" id="IPR050105">
    <property type="entry name" value="MoCo_biosynth_MoaA/MoaC"/>
</dbReference>
<organism evidence="2 3">
    <name type="scientific">Nonlabens ulvanivorans</name>
    <name type="common">Persicivirga ulvanivorans</name>
    <dbReference type="NCBI Taxonomy" id="906888"/>
    <lineage>
        <taxon>Bacteria</taxon>
        <taxon>Pseudomonadati</taxon>
        <taxon>Bacteroidota</taxon>
        <taxon>Flavobacteriia</taxon>
        <taxon>Flavobacteriales</taxon>
        <taxon>Flavobacteriaceae</taxon>
        <taxon>Nonlabens</taxon>
    </lineage>
</organism>
<proteinExistence type="predicted"/>
<dbReference type="InterPro" id="IPR058240">
    <property type="entry name" value="rSAM_sf"/>
</dbReference>
<keyword evidence="1" id="KW-0501">Molybdenum cofactor biosynthesis</keyword>
<dbReference type="PANTHER" id="PTHR22960">
    <property type="entry name" value="MOLYBDOPTERIN COFACTOR SYNTHESIS PROTEIN A"/>
    <property type="match status" value="1"/>
</dbReference>
<dbReference type="GO" id="GO:0061798">
    <property type="term" value="F:GTP 3',8'-cyclase activity"/>
    <property type="evidence" value="ECO:0007669"/>
    <property type="project" value="TreeGrafter"/>
</dbReference>
<dbReference type="Proteomes" id="UP000029647">
    <property type="component" value="Unassembled WGS sequence"/>
</dbReference>
<dbReference type="GO" id="GO:0061799">
    <property type="term" value="F:cyclic pyranopterin monophosphate synthase activity"/>
    <property type="evidence" value="ECO:0007669"/>
    <property type="project" value="TreeGrafter"/>
</dbReference>
<sequence>MPLEGVPLTPRKELMTAQEIVDIATIFVNNGVTKIRLTGGELY</sequence>
<name>A0A090WGQ6_NONUL</name>
<gene>
    <name evidence="2" type="ORF">JCM19275_3414</name>
</gene>
<protein>
    <submittedName>
        <fullName evidence="2">Uncharacterized protein</fullName>
    </submittedName>
</protein>
<evidence type="ECO:0000313" key="2">
    <source>
        <dbReference type="EMBL" id="GAL74559.1"/>
    </source>
</evidence>
<dbReference type="AlphaFoldDB" id="A0A090WGQ6"/>
<dbReference type="GO" id="GO:0006777">
    <property type="term" value="P:Mo-molybdopterin cofactor biosynthetic process"/>
    <property type="evidence" value="ECO:0007669"/>
    <property type="project" value="UniProtKB-KW"/>
</dbReference>
<dbReference type="PANTHER" id="PTHR22960:SF0">
    <property type="entry name" value="MOLYBDENUM COFACTOR BIOSYNTHESIS PROTEIN 1"/>
    <property type="match status" value="1"/>
</dbReference>
<dbReference type="EMBL" id="BBNT01000002">
    <property type="protein sequence ID" value="GAL74559.1"/>
    <property type="molecule type" value="Genomic_DNA"/>
</dbReference>
<evidence type="ECO:0000256" key="1">
    <source>
        <dbReference type="ARBA" id="ARBA00023150"/>
    </source>
</evidence>
<evidence type="ECO:0000313" key="3">
    <source>
        <dbReference type="Proteomes" id="UP000029647"/>
    </source>
</evidence>
<accession>A0A090WGQ6</accession>
<reference evidence="2 3" key="1">
    <citation type="journal article" date="2014" name="Genome Announc.">
        <title>Draft Genome Sequences of Marine Flavobacterium Nonlabens Strains NR17, NR24, NR27, NR32, NR33, and Ara13.</title>
        <authorList>
            <person name="Nakanishi M."/>
            <person name="Meirelles P."/>
            <person name="Suzuki R."/>
            <person name="Takatani N."/>
            <person name="Mino S."/>
            <person name="Suda W."/>
            <person name="Oshima K."/>
            <person name="Hattori M."/>
            <person name="Ohkuma M."/>
            <person name="Hosokawa M."/>
            <person name="Miyashita K."/>
            <person name="Thompson F.L."/>
            <person name="Niwa A."/>
            <person name="Sawabe T."/>
            <person name="Sawabe T."/>
        </authorList>
    </citation>
    <scope>NUCLEOTIDE SEQUENCE [LARGE SCALE GENOMIC DNA]</scope>
    <source>
        <strain evidence="3">JCM19275</strain>
    </source>
</reference>